<name>A0A382FNY4_9ZZZZ</name>
<accession>A0A382FNY4</accession>
<protein>
    <recommendedName>
        <fullName evidence="2">Neck protein</fullName>
    </recommendedName>
</protein>
<dbReference type="AlphaFoldDB" id="A0A382FNY4"/>
<organism evidence="1">
    <name type="scientific">marine metagenome</name>
    <dbReference type="NCBI Taxonomy" id="408172"/>
    <lineage>
        <taxon>unclassified sequences</taxon>
        <taxon>metagenomes</taxon>
        <taxon>ecological metagenomes</taxon>
    </lineage>
</organism>
<evidence type="ECO:0000313" key="1">
    <source>
        <dbReference type="EMBL" id="SVB63933.1"/>
    </source>
</evidence>
<reference evidence="1" key="1">
    <citation type="submission" date="2018-05" db="EMBL/GenBank/DDBJ databases">
        <authorList>
            <person name="Lanie J.A."/>
            <person name="Ng W.-L."/>
            <person name="Kazmierczak K.M."/>
            <person name="Andrzejewski T.M."/>
            <person name="Davidsen T.M."/>
            <person name="Wayne K.J."/>
            <person name="Tettelin H."/>
            <person name="Glass J.I."/>
            <person name="Rusch D."/>
            <person name="Podicherti R."/>
            <person name="Tsui H.-C.T."/>
            <person name="Winkler M.E."/>
        </authorList>
    </citation>
    <scope>NUCLEOTIDE SEQUENCE</scope>
</reference>
<gene>
    <name evidence="1" type="ORF">METZ01_LOCUS216787</name>
</gene>
<evidence type="ECO:0008006" key="2">
    <source>
        <dbReference type="Google" id="ProtNLM"/>
    </source>
</evidence>
<dbReference type="EMBL" id="UINC01050679">
    <property type="protein sequence ID" value="SVB63933.1"/>
    <property type="molecule type" value="Genomic_DNA"/>
</dbReference>
<proteinExistence type="predicted"/>
<sequence>MAIPNTKATLLSYCKRQLGYPVVEINVDDDQADDVLDDALQYFTEYHYDGTLRTYLKHQITQAEIDNQKTNTDVVSSSSGGSDSGATTWKEGNNYIELPEAVMSVVKVFTFTDKSTNNMFDLRYQLRLNDLYDLTSTSILYYEMVQQHLGMLDDILVGSPFMRHSKHGNRLYVDMDWTNSIAAGEYLLIEAIRKQDPTTFTDIYNDVWLKKYATAKLKLQWGQNLIKFDGIQMPGGVTLNGRQLVDDAKEEIIKLEEEVRLGYELPVLDMIG</sequence>